<dbReference type="Gene3D" id="3.30.70.100">
    <property type="match status" value="1"/>
</dbReference>
<accession>A0A1V8M453</accession>
<reference evidence="8 9" key="1">
    <citation type="submission" date="2015-12" db="EMBL/GenBank/DDBJ databases">
        <authorList>
            <person name="Shamseldin A."/>
            <person name="Moawad H."/>
            <person name="Abd El-Rahim W.M."/>
            <person name="Sadowsky M.J."/>
        </authorList>
    </citation>
    <scope>NUCLEOTIDE SEQUENCE [LARGE SCALE GENOMIC DNA]</scope>
    <source>
        <strain evidence="8 9">WF1</strain>
    </source>
</reference>
<gene>
    <name evidence="8" type="ORF">AU255_14330</name>
</gene>
<keyword evidence="2" id="KW-1003">Cell membrane</keyword>
<evidence type="ECO:0000256" key="6">
    <source>
        <dbReference type="SAM" id="Phobius"/>
    </source>
</evidence>
<dbReference type="GO" id="GO:0071949">
    <property type="term" value="F:FAD binding"/>
    <property type="evidence" value="ECO:0007669"/>
    <property type="project" value="InterPro"/>
</dbReference>
<dbReference type="Pfam" id="PF04940">
    <property type="entry name" value="BLUF"/>
    <property type="match status" value="1"/>
</dbReference>
<dbReference type="InterPro" id="IPR020948">
    <property type="entry name" value="P_starv_induced_PsiE-like"/>
</dbReference>
<feature type="transmembrane region" description="Helical" evidence="6">
    <location>
        <begin position="240"/>
        <end position="261"/>
    </location>
</feature>
<dbReference type="SUPFAM" id="SSF54975">
    <property type="entry name" value="Acylphosphatase/BLUF domain-like"/>
    <property type="match status" value="1"/>
</dbReference>
<comment type="subcellular location">
    <subcellularLocation>
        <location evidence="1">Cell membrane</location>
        <topology evidence="1">Multi-pass membrane protein</topology>
    </subcellularLocation>
</comment>
<dbReference type="InterPro" id="IPR007024">
    <property type="entry name" value="BLUF_domain"/>
</dbReference>
<evidence type="ECO:0000256" key="3">
    <source>
        <dbReference type="ARBA" id="ARBA00022692"/>
    </source>
</evidence>
<dbReference type="STRING" id="1420851.AU255_14330"/>
<evidence type="ECO:0000313" key="9">
    <source>
        <dbReference type="Proteomes" id="UP000191980"/>
    </source>
</evidence>
<dbReference type="SMART" id="SM01034">
    <property type="entry name" value="BLUF"/>
    <property type="match status" value="1"/>
</dbReference>
<keyword evidence="9" id="KW-1185">Reference proteome</keyword>
<evidence type="ECO:0000256" key="1">
    <source>
        <dbReference type="ARBA" id="ARBA00004651"/>
    </source>
</evidence>
<dbReference type="InterPro" id="IPR036046">
    <property type="entry name" value="Acylphosphatase-like_dom_sf"/>
</dbReference>
<feature type="transmembrane region" description="Helical" evidence="6">
    <location>
        <begin position="168"/>
        <end position="193"/>
    </location>
</feature>
<feature type="domain" description="BLUF" evidence="7">
    <location>
        <begin position="1"/>
        <end position="92"/>
    </location>
</feature>
<sequence length="291" mass="33214">MIRIVYTSTAVKDLKTEDLLQILKSCRKNNSANDITGILLYSKRTFFQALEGEEEQLIALFEKIKKDPRHKDVTLIEKKTISEREFPYWNMGFQKLDQMDFKNLEGIDEFSEEDFNPAGFLAHKAIISPLIKMLKGKLIDQVKEVSHEELPIKHDDPFISMLHRTIRVAVKFMALLMVGVIIIGVLDVMHVIYEKVISPPFLFLSINDLLATFGAFLAVLIAIEIFINITLYIRSDVIPVKLVVATALMAISRKVIVFDFKQLEPEYIAATSLVVLALGVTYWLIDKKDLP</sequence>
<dbReference type="Pfam" id="PF06146">
    <property type="entry name" value="PsiE"/>
    <property type="match status" value="1"/>
</dbReference>
<evidence type="ECO:0000256" key="5">
    <source>
        <dbReference type="ARBA" id="ARBA00023136"/>
    </source>
</evidence>
<dbReference type="GO" id="GO:0009882">
    <property type="term" value="F:blue light photoreceptor activity"/>
    <property type="evidence" value="ECO:0007669"/>
    <property type="project" value="InterPro"/>
</dbReference>
<evidence type="ECO:0000256" key="2">
    <source>
        <dbReference type="ARBA" id="ARBA00022475"/>
    </source>
</evidence>
<name>A0A1V8M453_9GAMM</name>
<keyword evidence="4 6" id="KW-1133">Transmembrane helix</keyword>
<feature type="transmembrane region" description="Helical" evidence="6">
    <location>
        <begin position="213"/>
        <end position="233"/>
    </location>
</feature>
<dbReference type="GO" id="GO:0005886">
    <property type="term" value="C:plasma membrane"/>
    <property type="evidence" value="ECO:0007669"/>
    <property type="project" value="UniProtKB-SubCell"/>
</dbReference>
<dbReference type="Proteomes" id="UP000191980">
    <property type="component" value="Unassembled WGS sequence"/>
</dbReference>
<keyword evidence="3 6" id="KW-0812">Transmembrane</keyword>
<dbReference type="EMBL" id="LPUF01000002">
    <property type="protein sequence ID" value="OQK16266.1"/>
    <property type="molecule type" value="Genomic_DNA"/>
</dbReference>
<proteinExistence type="predicted"/>
<keyword evidence="5 6" id="KW-0472">Membrane</keyword>
<dbReference type="RefSeq" id="WP_080523644.1">
    <property type="nucleotide sequence ID" value="NZ_LPUF01000002.1"/>
</dbReference>
<evidence type="ECO:0000256" key="4">
    <source>
        <dbReference type="ARBA" id="ARBA00022989"/>
    </source>
</evidence>
<dbReference type="PROSITE" id="PS50925">
    <property type="entry name" value="BLUF"/>
    <property type="match status" value="1"/>
</dbReference>
<dbReference type="OrthoDB" id="557705at2"/>
<evidence type="ECO:0000259" key="7">
    <source>
        <dbReference type="PROSITE" id="PS50925"/>
    </source>
</evidence>
<feature type="transmembrane region" description="Helical" evidence="6">
    <location>
        <begin position="267"/>
        <end position="285"/>
    </location>
</feature>
<dbReference type="AlphaFoldDB" id="A0A1V8M453"/>
<evidence type="ECO:0000313" key="8">
    <source>
        <dbReference type="EMBL" id="OQK16266.1"/>
    </source>
</evidence>
<protein>
    <submittedName>
        <fullName evidence="8">Blue light sensor protein</fullName>
    </submittedName>
</protein>
<organism evidence="8 9">
    <name type="scientific">Methyloprofundus sedimenti</name>
    <dbReference type="NCBI Taxonomy" id="1420851"/>
    <lineage>
        <taxon>Bacteria</taxon>
        <taxon>Pseudomonadati</taxon>
        <taxon>Pseudomonadota</taxon>
        <taxon>Gammaproteobacteria</taxon>
        <taxon>Methylococcales</taxon>
        <taxon>Methylococcaceae</taxon>
        <taxon>Methyloprofundus</taxon>
    </lineage>
</organism>
<comment type="caution">
    <text evidence="8">The sequence shown here is derived from an EMBL/GenBank/DDBJ whole genome shotgun (WGS) entry which is preliminary data.</text>
</comment>